<name>A0ABV1NAH6_9GAMM</name>
<reference evidence="1 2" key="1">
    <citation type="submission" date="2024-05" db="EMBL/GenBank/DDBJ databases">
        <title>Halomonas sp. SSM6 16S ribosomal RNA gene Genome sequencing and assembly.</title>
        <authorList>
            <person name="Yook S."/>
        </authorList>
    </citation>
    <scope>NUCLEOTIDE SEQUENCE [LARGE SCALE GENOMIC DNA]</scope>
    <source>
        <strain evidence="1 2">SSM6</strain>
    </source>
</reference>
<dbReference type="Pfam" id="PF05742">
    <property type="entry name" value="TANGO2"/>
    <property type="match status" value="1"/>
</dbReference>
<accession>A0ABV1NAH6</accession>
<protein>
    <submittedName>
        <fullName evidence="1">NRDE family protein</fullName>
    </submittedName>
</protein>
<dbReference type="PANTHER" id="PTHR17985">
    <property type="entry name" value="SER/THR-RICH PROTEIN T10 IN DGCR REGION"/>
    <property type="match status" value="1"/>
</dbReference>
<evidence type="ECO:0000313" key="2">
    <source>
        <dbReference type="Proteomes" id="UP001442468"/>
    </source>
</evidence>
<dbReference type="RefSeq" id="WP_349760314.1">
    <property type="nucleotide sequence ID" value="NZ_JBEGCJ010000001.1"/>
</dbReference>
<comment type="caution">
    <text evidence="1">The sequence shown here is derived from an EMBL/GenBank/DDBJ whole genome shotgun (WGS) entry which is preliminary data.</text>
</comment>
<evidence type="ECO:0000313" key="1">
    <source>
        <dbReference type="EMBL" id="MEQ6916063.1"/>
    </source>
</evidence>
<dbReference type="EMBL" id="JBEGCJ010000001">
    <property type="protein sequence ID" value="MEQ6916063.1"/>
    <property type="molecule type" value="Genomic_DNA"/>
</dbReference>
<dbReference type="PANTHER" id="PTHR17985:SF8">
    <property type="entry name" value="TRANSPORT AND GOLGI ORGANIZATION PROTEIN 2 HOMOLOG"/>
    <property type="match status" value="1"/>
</dbReference>
<sequence>MCLIAFDHRPGSDYPLRLVANRDEFHARPSAPLAAWDEASAIVGGRDLEAGGTWLAVHRRGRVAAVTNVRDPRLNMPPGAPSRGELVREALEHDDLTAWLDRLAGGAARNYAGFNLLVGDGETLWHLHRGLDDIRLRQVPPGLHGLSNASLDTPWPKLIAARQGLEAGLRHGRWPAEALTVLGDAHLFDDDELPETGVGLEQERRLSSCFIVGRDYGTRATTWLTWHGDGRIEIGERRFGPDGVPLGEKVERLSTSQQ</sequence>
<keyword evidence="2" id="KW-1185">Reference proteome</keyword>
<organism evidence="1 2">
    <name type="scientific">Halomonas aquatica</name>
    <dbReference type="NCBI Taxonomy" id="3151123"/>
    <lineage>
        <taxon>Bacteria</taxon>
        <taxon>Pseudomonadati</taxon>
        <taxon>Pseudomonadota</taxon>
        <taxon>Gammaproteobacteria</taxon>
        <taxon>Oceanospirillales</taxon>
        <taxon>Halomonadaceae</taxon>
        <taxon>Halomonas</taxon>
    </lineage>
</organism>
<proteinExistence type="predicted"/>
<dbReference type="Proteomes" id="UP001442468">
    <property type="component" value="Unassembled WGS sequence"/>
</dbReference>
<gene>
    <name evidence="1" type="ORF">ABE960_00790</name>
</gene>
<dbReference type="InterPro" id="IPR008551">
    <property type="entry name" value="TANGO2"/>
</dbReference>